<evidence type="ECO:0000256" key="1">
    <source>
        <dbReference type="SAM" id="SignalP"/>
    </source>
</evidence>
<evidence type="ECO:0000313" key="3">
    <source>
        <dbReference type="EMBL" id="MFC4430999.1"/>
    </source>
</evidence>
<comment type="caution">
    <text evidence="3">The sequence shown here is derived from an EMBL/GenBank/DDBJ whole genome shotgun (WGS) entry which is preliminary data.</text>
</comment>
<keyword evidence="1" id="KW-0732">Signal</keyword>
<organism evidence="3 4">
    <name type="scientific">Citricoccus alkalitolerans</name>
    <dbReference type="NCBI Taxonomy" id="246603"/>
    <lineage>
        <taxon>Bacteria</taxon>
        <taxon>Bacillati</taxon>
        <taxon>Actinomycetota</taxon>
        <taxon>Actinomycetes</taxon>
        <taxon>Micrococcales</taxon>
        <taxon>Micrococcaceae</taxon>
        <taxon>Citricoccus</taxon>
    </lineage>
</organism>
<dbReference type="InterPro" id="IPR001638">
    <property type="entry name" value="Solute-binding_3/MltF_N"/>
</dbReference>
<proteinExistence type="predicted"/>
<feature type="signal peptide" evidence="1">
    <location>
        <begin position="1"/>
        <end position="24"/>
    </location>
</feature>
<dbReference type="Gene3D" id="3.40.190.10">
    <property type="entry name" value="Periplasmic binding protein-like II"/>
    <property type="match status" value="1"/>
</dbReference>
<dbReference type="Proteomes" id="UP001595965">
    <property type="component" value="Unassembled WGS sequence"/>
</dbReference>
<keyword evidence="4" id="KW-1185">Reference proteome</keyword>
<reference evidence="4" key="1">
    <citation type="journal article" date="2019" name="Int. J. Syst. Evol. Microbiol.">
        <title>The Global Catalogue of Microorganisms (GCM) 10K type strain sequencing project: providing services to taxonomists for standard genome sequencing and annotation.</title>
        <authorList>
            <consortium name="The Broad Institute Genomics Platform"/>
            <consortium name="The Broad Institute Genome Sequencing Center for Infectious Disease"/>
            <person name="Wu L."/>
            <person name="Ma J."/>
        </authorList>
    </citation>
    <scope>NUCLEOTIDE SEQUENCE [LARGE SCALE GENOMIC DNA]</scope>
    <source>
        <strain evidence="4">CGMCC 1.12125</strain>
    </source>
</reference>
<dbReference type="RefSeq" id="WP_344231083.1">
    <property type="nucleotide sequence ID" value="NZ_BAAALH010000003.1"/>
</dbReference>
<accession>A0ABV8XZL1</accession>
<evidence type="ECO:0000313" key="4">
    <source>
        <dbReference type="Proteomes" id="UP001595965"/>
    </source>
</evidence>
<feature type="domain" description="Solute-binding protein family 3/N-terminal" evidence="2">
    <location>
        <begin position="48"/>
        <end position="113"/>
    </location>
</feature>
<name>A0ABV8XZL1_9MICC</name>
<dbReference type="EMBL" id="JBHSEN010000003">
    <property type="protein sequence ID" value="MFC4430999.1"/>
    <property type="molecule type" value="Genomic_DNA"/>
</dbReference>
<dbReference type="SUPFAM" id="SSF53850">
    <property type="entry name" value="Periplasmic binding protein-like II"/>
    <property type="match status" value="1"/>
</dbReference>
<dbReference type="Pfam" id="PF00497">
    <property type="entry name" value="SBP_bac_3"/>
    <property type="match status" value="1"/>
</dbReference>
<dbReference type="PROSITE" id="PS51257">
    <property type="entry name" value="PROKAR_LIPOPROTEIN"/>
    <property type="match status" value="1"/>
</dbReference>
<gene>
    <name evidence="3" type="ORF">ACFO0K_15120</name>
</gene>
<feature type="chain" id="PRO_5046477727" evidence="1">
    <location>
        <begin position="25"/>
        <end position="167"/>
    </location>
</feature>
<evidence type="ECO:0000259" key="2">
    <source>
        <dbReference type="Pfam" id="PF00497"/>
    </source>
</evidence>
<protein>
    <submittedName>
        <fullName evidence="3">Transporter substrate-binding domain-containing protein</fullName>
    </submittedName>
</protein>
<sequence>MRGKCKWWSSLAAGLALAAALALTGCTSSGYPADPEGTIDKATNGTLNVGVVHHPPYVDASGAEPSGPEVELVEGFARKIGAEIEWTVSGEEAVMTALQAGDLDLVAGGLTSQSPWSTHGALTRDYAEDTGPDGKPVKLVMAVPLGENQMLTELEGYLDSTHQGAQP</sequence>